<name>A0A0E9P8A7_ANGAN</name>
<organism evidence="1">
    <name type="scientific">Anguilla anguilla</name>
    <name type="common">European freshwater eel</name>
    <name type="synonym">Muraena anguilla</name>
    <dbReference type="NCBI Taxonomy" id="7936"/>
    <lineage>
        <taxon>Eukaryota</taxon>
        <taxon>Metazoa</taxon>
        <taxon>Chordata</taxon>
        <taxon>Craniata</taxon>
        <taxon>Vertebrata</taxon>
        <taxon>Euteleostomi</taxon>
        <taxon>Actinopterygii</taxon>
        <taxon>Neopterygii</taxon>
        <taxon>Teleostei</taxon>
        <taxon>Anguilliformes</taxon>
        <taxon>Anguillidae</taxon>
        <taxon>Anguilla</taxon>
    </lineage>
</organism>
<sequence length="53" mass="5658">MRSAETRNGQSSLACLRLAIWAALKPGASARETRSVAVLCAIIYFTVVNFSVG</sequence>
<accession>A0A0E9P8A7</accession>
<dbReference type="EMBL" id="GBXM01085843">
    <property type="protein sequence ID" value="JAH22734.1"/>
    <property type="molecule type" value="Transcribed_RNA"/>
</dbReference>
<evidence type="ECO:0000313" key="1">
    <source>
        <dbReference type="EMBL" id="JAH00871.1"/>
    </source>
</evidence>
<dbReference type="AlphaFoldDB" id="A0A0E9P8A7"/>
<proteinExistence type="predicted"/>
<dbReference type="EMBL" id="GBXM01107706">
    <property type="protein sequence ID" value="JAH00871.1"/>
    <property type="molecule type" value="Transcribed_RNA"/>
</dbReference>
<reference evidence="1" key="1">
    <citation type="submission" date="2014-11" db="EMBL/GenBank/DDBJ databases">
        <authorList>
            <person name="Amaro Gonzalez C."/>
        </authorList>
    </citation>
    <scope>NUCLEOTIDE SEQUENCE</scope>
</reference>
<reference evidence="1" key="2">
    <citation type="journal article" date="2015" name="Fish Shellfish Immunol.">
        <title>Early steps in the European eel (Anguilla anguilla)-Vibrio vulnificus interaction in the gills: Role of the RtxA13 toxin.</title>
        <authorList>
            <person name="Callol A."/>
            <person name="Pajuelo D."/>
            <person name="Ebbesson L."/>
            <person name="Teles M."/>
            <person name="MacKenzie S."/>
            <person name="Amaro C."/>
        </authorList>
    </citation>
    <scope>NUCLEOTIDE SEQUENCE</scope>
</reference>
<protein>
    <submittedName>
        <fullName evidence="1">Uncharacterized protein</fullName>
    </submittedName>
</protein>